<dbReference type="InterPro" id="IPR011030">
    <property type="entry name" value="Lipovitellin_superhlx_dom"/>
</dbReference>
<dbReference type="Pfam" id="PF13646">
    <property type="entry name" value="HEAT_2"/>
    <property type="match status" value="1"/>
</dbReference>
<feature type="transmembrane region" description="Helical" evidence="1">
    <location>
        <begin position="14"/>
        <end position="31"/>
    </location>
</feature>
<dbReference type="GO" id="GO:0016491">
    <property type="term" value="F:oxidoreductase activity"/>
    <property type="evidence" value="ECO:0007669"/>
    <property type="project" value="TreeGrafter"/>
</dbReference>
<name>A0A833JED2_9BACT</name>
<protein>
    <recommendedName>
        <fullName evidence="4">HEAT repeat protein</fullName>
    </recommendedName>
</protein>
<keyword evidence="1" id="KW-0812">Transmembrane</keyword>
<dbReference type="InterPro" id="IPR016024">
    <property type="entry name" value="ARM-type_fold"/>
</dbReference>
<dbReference type="AlphaFoldDB" id="A0A833JED2"/>
<dbReference type="SUPFAM" id="SSF48371">
    <property type="entry name" value="ARM repeat"/>
    <property type="match status" value="1"/>
</dbReference>
<proteinExistence type="predicted"/>
<dbReference type="PANTHER" id="PTHR12697:SF5">
    <property type="entry name" value="DEOXYHYPUSINE HYDROXYLASE"/>
    <property type="match status" value="1"/>
</dbReference>
<gene>
    <name evidence="2" type="ORF">GCL57_09755</name>
</gene>
<evidence type="ECO:0000313" key="3">
    <source>
        <dbReference type="Proteomes" id="UP000442694"/>
    </source>
</evidence>
<sequence length="614" mass="70590">MVWTNNMMFIRKKILYSFMLVSLILFIAYVINGKYFLRQYILSCNIGEKKIYDISYFSSGSSDLSLLQASKQKFKIEFKGKVKETCIENNNSNLIIQYDFKEAQAFVKNQEVSLSLNESHINTNLVLVTVSNIGLINEIHFSKYIDPTLSNIYRDYIANSFVDFTNKKDNENNWENEIENFSGKNFFHYAIQNARVTRSFIDRHTLENSYLYEETKNIEKKYSKDSLTLYTLASNNIPFSINMKRNTLIFLNNKQIGFEESSFTKKLQQTKSKDLASVKNNADILKSNEFYKTDLLARDIDDRLKEKMLLENFKYTNFSDFISNSNLEKKDNYTEYFLQLKSLFVLEPKSARDTVGFLIKINKMSDEFSLVLSALVSAGTIESQQALIETFYSLSDKKAKMVLIANLATCEKPALETESFTRSLWSENDIDLKSTAILALGNIGKNLHENDSQRKNKILTDIVNELQNTNDAHGQGVALLALGNLSDERALDNINAKLSSPKEDIRKAAAFSLRFINRSEPDNYLKNILQNDSSDTVKLAALEALSFRVQRADIVDLQKQILRNNSSEKIRMQTLKNLAQAGQKDEIRYAMQNDLSKSVRTYAENLLTRFDMNL</sequence>
<dbReference type="Proteomes" id="UP000442694">
    <property type="component" value="Unassembled WGS sequence"/>
</dbReference>
<organism evidence="2 3">
    <name type="scientific">Fluviispira multicolorata</name>
    <dbReference type="NCBI Taxonomy" id="2654512"/>
    <lineage>
        <taxon>Bacteria</taxon>
        <taxon>Pseudomonadati</taxon>
        <taxon>Bdellovibrionota</taxon>
        <taxon>Oligoflexia</taxon>
        <taxon>Silvanigrellales</taxon>
        <taxon>Silvanigrellaceae</taxon>
        <taxon>Fluviispira</taxon>
    </lineage>
</organism>
<keyword evidence="1" id="KW-0472">Membrane</keyword>
<accession>A0A833JED2</accession>
<keyword evidence="3" id="KW-1185">Reference proteome</keyword>
<keyword evidence="1" id="KW-1133">Transmembrane helix</keyword>
<comment type="caution">
    <text evidence="2">The sequence shown here is derived from an EMBL/GenBank/DDBJ whole genome shotgun (WGS) entry which is preliminary data.</text>
</comment>
<reference evidence="2 3" key="1">
    <citation type="submission" date="2019-10" db="EMBL/GenBank/DDBJ databases">
        <title>New genus of Silvanigrellaceae.</title>
        <authorList>
            <person name="Pitt A."/>
            <person name="Hahn M.W."/>
        </authorList>
    </citation>
    <scope>NUCLEOTIDE SEQUENCE [LARGE SCALE GENOMIC DNA]</scope>
    <source>
        <strain evidence="2 3">33A1-SZDP</strain>
    </source>
</reference>
<evidence type="ECO:0000313" key="2">
    <source>
        <dbReference type="EMBL" id="KAB8029814.1"/>
    </source>
</evidence>
<dbReference type="Gene3D" id="1.25.10.20">
    <property type="entry name" value="Vitellinogen, superhelical"/>
    <property type="match status" value="1"/>
</dbReference>
<evidence type="ECO:0000256" key="1">
    <source>
        <dbReference type="SAM" id="Phobius"/>
    </source>
</evidence>
<dbReference type="PANTHER" id="PTHR12697">
    <property type="entry name" value="PBS LYASE HEAT-LIKE PROTEIN"/>
    <property type="match status" value="1"/>
</dbReference>
<dbReference type="EMBL" id="WFLN01000007">
    <property type="protein sequence ID" value="KAB8029814.1"/>
    <property type="molecule type" value="Genomic_DNA"/>
</dbReference>
<evidence type="ECO:0008006" key="4">
    <source>
        <dbReference type="Google" id="ProtNLM"/>
    </source>
</evidence>